<dbReference type="EMBL" id="JBBNAG010000003">
    <property type="protein sequence ID" value="KAK9148888.1"/>
    <property type="molecule type" value="Genomic_DNA"/>
</dbReference>
<name>A0AAP0KA86_9MAGN</name>
<accession>A0AAP0KA86</accession>
<reference evidence="1 2" key="1">
    <citation type="submission" date="2024-01" db="EMBL/GenBank/DDBJ databases">
        <title>Genome assemblies of Stephania.</title>
        <authorList>
            <person name="Yang L."/>
        </authorList>
    </citation>
    <scope>NUCLEOTIDE SEQUENCE [LARGE SCALE GENOMIC DNA]</scope>
    <source>
        <strain evidence="1">JXDWG</strain>
        <tissue evidence="1">Leaf</tissue>
    </source>
</reference>
<organism evidence="1 2">
    <name type="scientific">Stephania cephalantha</name>
    <dbReference type="NCBI Taxonomy" id="152367"/>
    <lineage>
        <taxon>Eukaryota</taxon>
        <taxon>Viridiplantae</taxon>
        <taxon>Streptophyta</taxon>
        <taxon>Embryophyta</taxon>
        <taxon>Tracheophyta</taxon>
        <taxon>Spermatophyta</taxon>
        <taxon>Magnoliopsida</taxon>
        <taxon>Ranunculales</taxon>
        <taxon>Menispermaceae</taxon>
        <taxon>Menispermoideae</taxon>
        <taxon>Cissampelideae</taxon>
        <taxon>Stephania</taxon>
    </lineage>
</organism>
<proteinExistence type="predicted"/>
<evidence type="ECO:0000313" key="1">
    <source>
        <dbReference type="EMBL" id="KAK9148888.1"/>
    </source>
</evidence>
<protein>
    <submittedName>
        <fullName evidence="1">Uncharacterized protein</fullName>
    </submittedName>
</protein>
<gene>
    <name evidence="1" type="ORF">Scep_007645</name>
</gene>
<evidence type="ECO:0000313" key="2">
    <source>
        <dbReference type="Proteomes" id="UP001419268"/>
    </source>
</evidence>
<sequence length="70" mass="7338">MEEGQPLATLLPFSLGQIGRERAGRGWPGQGRGKKGWMIMAALPVAGGHNGVDGVGGHGLGKWWCIEEGN</sequence>
<dbReference type="AlphaFoldDB" id="A0AAP0KA86"/>
<comment type="caution">
    <text evidence="1">The sequence shown here is derived from an EMBL/GenBank/DDBJ whole genome shotgun (WGS) entry which is preliminary data.</text>
</comment>
<dbReference type="Proteomes" id="UP001419268">
    <property type="component" value="Unassembled WGS sequence"/>
</dbReference>
<keyword evidence="2" id="KW-1185">Reference proteome</keyword>